<dbReference type="Proteomes" id="UP001143370">
    <property type="component" value="Unassembled WGS sequence"/>
</dbReference>
<keyword evidence="4" id="KW-1185">Reference proteome</keyword>
<gene>
    <name evidence="3" type="ORF">GCM10017643_46660</name>
</gene>
<protein>
    <recommendedName>
        <fullName evidence="2">Inner membrane protein YgaP-like transmembrane domain-containing protein</fullName>
    </recommendedName>
</protein>
<evidence type="ECO:0000259" key="2">
    <source>
        <dbReference type="Pfam" id="PF11127"/>
    </source>
</evidence>
<keyword evidence="1" id="KW-1133">Transmembrane helix</keyword>
<dbReference type="AlphaFoldDB" id="A0A9W6N1U0"/>
<accession>A0A9W6N1U0</accession>
<evidence type="ECO:0000256" key="1">
    <source>
        <dbReference type="SAM" id="Phobius"/>
    </source>
</evidence>
<proteinExistence type="predicted"/>
<comment type="caution">
    <text evidence="3">The sequence shown here is derived from an EMBL/GenBank/DDBJ whole genome shotgun (WGS) entry which is preliminary data.</text>
</comment>
<evidence type="ECO:0000313" key="3">
    <source>
        <dbReference type="EMBL" id="GLK74548.1"/>
    </source>
</evidence>
<dbReference type="EMBL" id="BSFJ01000043">
    <property type="protein sequence ID" value="GLK74548.1"/>
    <property type="molecule type" value="Genomic_DNA"/>
</dbReference>
<dbReference type="Pfam" id="PF11127">
    <property type="entry name" value="YgaP-like_TM"/>
    <property type="match status" value="1"/>
</dbReference>
<sequence>MARNLGNFDRALRVVIGIALLSLLFVLEGGLRWIGLVGLVPLLTAAAGNCPLYSVFGLSTCPLRTRNDHARG</sequence>
<organism evidence="3 4">
    <name type="scientific">Ancylobacter dichloromethanicus</name>
    <dbReference type="NCBI Taxonomy" id="518825"/>
    <lineage>
        <taxon>Bacteria</taxon>
        <taxon>Pseudomonadati</taxon>
        <taxon>Pseudomonadota</taxon>
        <taxon>Alphaproteobacteria</taxon>
        <taxon>Hyphomicrobiales</taxon>
        <taxon>Xanthobacteraceae</taxon>
        <taxon>Ancylobacter</taxon>
    </lineage>
</organism>
<dbReference type="InterPro" id="IPR021309">
    <property type="entry name" value="YgaP-like_TM"/>
</dbReference>
<name>A0A9W6N1U0_9HYPH</name>
<reference evidence="3" key="1">
    <citation type="journal article" date="2014" name="Int. J. Syst. Evol. Microbiol.">
        <title>Complete genome sequence of Corynebacterium casei LMG S-19264T (=DSM 44701T), isolated from a smear-ripened cheese.</title>
        <authorList>
            <consortium name="US DOE Joint Genome Institute (JGI-PGF)"/>
            <person name="Walter F."/>
            <person name="Albersmeier A."/>
            <person name="Kalinowski J."/>
            <person name="Ruckert C."/>
        </authorList>
    </citation>
    <scope>NUCLEOTIDE SEQUENCE</scope>
    <source>
        <strain evidence="3">VKM B-2484</strain>
    </source>
</reference>
<keyword evidence="1" id="KW-0472">Membrane</keyword>
<evidence type="ECO:0000313" key="4">
    <source>
        <dbReference type="Proteomes" id="UP001143370"/>
    </source>
</evidence>
<keyword evidence="1" id="KW-0812">Transmembrane</keyword>
<feature type="domain" description="Inner membrane protein YgaP-like transmembrane" evidence="2">
    <location>
        <begin position="1"/>
        <end position="63"/>
    </location>
</feature>
<reference evidence="3" key="2">
    <citation type="submission" date="2023-01" db="EMBL/GenBank/DDBJ databases">
        <authorList>
            <person name="Sun Q."/>
            <person name="Evtushenko L."/>
        </authorList>
    </citation>
    <scope>NUCLEOTIDE SEQUENCE</scope>
    <source>
        <strain evidence="3">VKM B-2484</strain>
    </source>
</reference>
<feature type="transmembrane region" description="Helical" evidence="1">
    <location>
        <begin position="33"/>
        <end position="56"/>
    </location>
</feature>
<feature type="transmembrane region" description="Helical" evidence="1">
    <location>
        <begin position="12"/>
        <end position="27"/>
    </location>
</feature>
<dbReference type="RefSeq" id="WP_213370015.1">
    <property type="nucleotide sequence ID" value="NZ_BSFJ01000043.1"/>
</dbReference>